<proteinExistence type="predicted"/>
<reference evidence="2" key="1">
    <citation type="journal article" date="2010" name="Genome Res.">
        <title>Population genomic sequencing of Coccidioides fungi reveals recent hybridization and transposon control.</title>
        <authorList>
            <person name="Neafsey D.E."/>
            <person name="Barker B.M."/>
            <person name="Sharpton T.J."/>
            <person name="Stajich J.E."/>
            <person name="Park D.J."/>
            <person name="Whiston E."/>
            <person name="Hung C.-Y."/>
            <person name="McMahan C."/>
            <person name="White J."/>
            <person name="Sykes S."/>
            <person name="Heiman D."/>
            <person name="Young S."/>
            <person name="Zeng Q."/>
            <person name="Abouelleil A."/>
            <person name="Aftuck L."/>
            <person name="Bessette D."/>
            <person name="Brown A."/>
            <person name="FitzGerald M."/>
            <person name="Lui A."/>
            <person name="Macdonald J.P."/>
            <person name="Priest M."/>
            <person name="Orbach M.J."/>
            <person name="Galgiani J.N."/>
            <person name="Kirkland T.N."/>
            <person name="Cole G.T."/>
            <person name="Birren B.W."/>
            <person name="Henn M.R."/>
            <person name="Taylor J.W."/>
            <person name="Rounsley S.D."/>
        </authorList>
    </citation>
    <scope>NUCLEOTIDE SEQUENCE [LARGE SCALE GENOMIC DNA]</scope>
    <source>
        <strain evidence="2">RMSCC 2394</strain>
    </source>
</reference>
<gene>
    <name evidence="1" type="ORF">CIRG_00978</name>
</gene>
<name>A0A0J6XXA1_COCIT</name>
<accession>A0A0J6XXA1</accession>
<sequence length="109" mass="12224">MQIGGGIGQESAFFLPQGVYLHLSTRVTGLFKVEHTPIDSARTPYIIDIILVPKCLRLEERSPLRKPFRSQNGKEAGSMVGNVSIEPIGIVCVWPSLRRWYGRALQNLF</sequence>
<organism evidence="1 2">
    <name type="scientific">Coccidioides immitis RMSCC 2394</name>
    <dbReference type="NCBI Taxonomy" id="404692"/>
    <lineage>
        <taxon>Eukaryota</taxon>
        <taxon>Fungi</taxon>
        <taxon>Dikarya</taxon>
        <taxon>Ascomycota</taxon>
        <taxon>Pezizomycotina</taxon>
        <taxon>Eurotiomycetes</taxon>
        <taxon>Eurotiomycetidae</taxon>
        <taxon>Onygenales</taxon>
        <taxon>Onygenaceae</taxon>
        <taxon>Coccidioides</taxon>
    </lineage>
</organism>
<evidence type="ECO:0000313" key="2">
    <source>
        <dbReference type="Proteomes" id="UP000054565"/>
    </source>
</evidence>
<dbReference type="EMBL" id="DS028093">
    <property type="protein sequence ID" value="KMP00836.1"/>
    <property type="molecule type" value="Genomic_DNA"/>
</dbReference>
<dbReference type="Proteomes" id="UP000054565">
    <property type="component" value="Unassembled WGS sequence"/>
</dbReference>
<dbReference type="AlphaFoldDB" id="A0A0J6XXA1"/>
<protein>
    <submittedName>
        <fullName evidence="1">Uncharacterized protein</fullName>
    </submittedName>
</protein>
<evidence type="ECO:0000313" key="1">
    <source>
        <dbReference type="EMBL" id="KMP00836.1"/>
    </source>
</evidence>